<dbReference type="InterPro" id="IPR036950">
    <property type="entry name" value="PBP_transglycosylase"/>
</dbReference>
<reference evidence="11" key="1">
    <citation type="submission" date="2018-05" db="EMBL/GenBank/DDBJ databases">
        <authorList>
            <person name="Lanie J.A."/>
            <person name="Ng W.-L."/>
            <person name="Kazmierczak K.M."/>
            <person name="Andrzejewski T.M."/>
            <person name="Davidsen T.M."/>
            <person name="Wayne K.J."/>
            <person name="Tettelin H."/>
            <person name="Glass J.I."/>
            <person name="Rusch D."/>
            <person name="Podicherti R."/>
            <person name="Tsui H.-C.T."/>
            <person name="Winkler M.E."/>
        </authorList>
    </citation>
    <scope>NUCLEOTIDE SEQUENCE</scope>
</reference>
<proteinExistence type="predicted"/>
<evidence type="ECO:0000256" key="9">
    <source>
        <dbReference type="SAM" id="Phobius"/>
    </source>
</evidence>
<keyword evidence="2" id="KW-0808">Transferase</keyword>
<gene>
    <name evidence="11" type="ORF">METZ01_LOCUS158970</name>
</gene>
<keyword evidence="3 9" id="KW-0812">Transmembrane</keyword>
<dbReference type="GO" id="GO:0030288">
    <property type="term" value="C:outer membrane-bounded periplasmic space"/>
    <property type="evidence" value="ECO:0007669"/>
    <property type="project" value="TreeGrafter"/>
</dbReference>
<dbReference type="GO" id="GO:0009252">
    <property type="term" value="P:peptidoglycan biosynthetic process"/>
    <property type="evidence" value="ECO:0007669"/>
    <property type="project" value="UniProtKB-KW"/>
</dbReference>
<dbReference type="AlphaFoldDB" id="A0A382AX38"/>
<evidence type="ECO:0000256" key="5">
    <source>
        <dbReference type="ARBA" id="ARBA00022984"/>
    </source>
</evidence>
<evidence type="ECO:0000256" key="4">
    <source>
        <dbReference type="ARBA" id="ARBA00022960"/>
    </source>
</evidence>
<evidence type="ECO:0000256" key="1">
    <source>
        <dbReference type="ARBA" id="ARBA00004370"/>
    </source>
</evidence>
<keyword evidence="5" id="KW-0573">Peptidoglycan synthesis</keyword>
<dbReference type="InterPro" id="IPR023346">
    <property type="entry name" value="Lysozyme-like_dom_sf"/>
</dbReference>
<evidence type="ECO:0000256" key="8">
    <source>
        <dbReference type="ARBA" id="ARBA00023316"/>
    </source>
</evidence>
<organism evidence="11">
    <name type="scientific">marine metagenome</name>
    <dbReference type="NCBI Taxonomy" id="408172"/>
    <lineage>
        <taxon>unclassified sequences</taxon>
        <taxon>metagenomes</taxon>
        <taxon>ecological metagenomes</taxon>
    </lineage>
</organism>
<evidence type="ECO:0000256" key="7">
    <source>
        <dbReference type="ARBA" id="ARBA00023136"/>
    </source>
</evidence>
<name>A0A382AX38_9ZZZZ</name>
<dbReference type="Gene3D" id="1.10.3810.10">
    <property type="entry name" value="Biosynthetic peptidoglycan transglycosylase-like"/>
    <property type="match status" value="1"/>
</dbReference>
<evidence type="ECO:0000256" key="2">
    <source>
        <dbReference type="ARBA" id="ARBA00022679"/>
    </source>
</evidence>
<feature type="transmembrane region" description="Helical" evidence="9">
    <location>
        <begin position="7"/>
        <end position="30"/>
    </location>
</feature>
<protein>
    <recommendedName>
        <fullName evidence="10">Glycosyl transferase family 51 domain-containing protein</fullName>
    </recommendedName>
</protein>
<dbReference type="GO" id="GO:0071555">
    <property type="term" value="P:cell wall organization"/>
    <property type="evidence" value="ECO:0007669"/>
    <property type="project" value="UniProtKB-KW"/>
</dbReference>
<keyword evidence="7 9" id="KW-0472">Membrane</keyword>
<evidence type="ECO:0000256" key="3">
    <source>
        <dbReference type="ARBA" id="ARBA00022692"/>
    </source>
</evidence>
<feature type="non-terminal residue" evidence="11">
    <location>
        <position position="139"/>
    </location>
</feature>
<sequence length="139" mass="15504">MSRILKNFFTLILSGILIGGIAVFATLWVFSNKLPDYKFLKNYKASVSSKVYSGEGELISDFSAQKRIFVPYNSIPKKVINSFLSSEDKNFFSHPGVDAKGVVRAIINNIKNYLSSKRLEGASTITQQVAKNFLLTNEV</sequence>
<dbReference type="GO" id="GO:0008955">
    <property type="term" value="F:peptidoglycan glycosyltransferase activity"/>
    <property type="evidence" value="ECO:0007669"/>
    <property type="project" value="TreeGrafter"/>
</dbReference>
<dbReference type="PANTHER" id="PTHR32282">
    <property type="entry name" value="BINDING PROTEIN TRANSPEPTIDASE, PUTATIVE-RELATED"/>
    <property type="match status" value="1"/>
</dbReference>
<keyword evidence="6 9" id="KW-1133">Transmembrane helix</keyword>
<comment type="subcellular location">
    <subcellularLocation>
        <location evidence="1">Membrane</location>
    </subcellularLocation>
</comment>
<dbReference type="InterPro" id="IPR050396">
    <property type="entry name" value="Glycosyltr_51/Transpeptidase"/>
</dbReference>
<evidence type="ECO:0000259" key="10">
    <source>
        <dbReference type="Pfam" id="PF00912"/>
    </source>
</evidence>
<dbReference type="InterPro" id="IPR001264">
    <property type="entry name" value="Glyco_trans_51"/>
</dbReference>
<dbReference type="EMBL" id="UINC01027226">
    <property type="protein sequence ID" value="SVB06116.1"/>
    <property type="molecule type" value="Genomic_DNA"/>
</dbReference>
<evidence type="ECO:0000313" key="11">
    <source>
        <dbReference type="EMBL" id="SVB06116.1"/>
    </source>
</evidence>
<keyword evidence="8" id="KW-0961">Cell wall biogenesis/degradation</keyword>
<dbReference type="GO" id="GO:0008360">
    <property type="term" value="P:regulation of cell shape"/>
    <property type="evidence" value="ECO:0007669"/>
    <property type="project" value="UniProtKB-KW"/>
</dbReference>
<keyword evidence="4" id="KW-0133">Cell shape</keyword>
<feature type="domain" description="Glycosyl transferase family 51" evidence="10">
    <location>
        <begin position="56"/>
        <end position="138"/>
    </location>
</feature>
<dbReference type="Pfam" id="PF00912">
    <property type="entry name" value="Transgly"/>
    <property type="match status" value="1"/>
</dbReference>
<evidence type="ECO:0000256" key="6">
    <source>
        <dbReference type="ARBA" id="ARBA00022989"/>
    </source>
</evidence>
<dbReference type="GO" id="GO:0016020">
    <property type="term" value="C:membrane"/>
    <property type="evidence" value="ECO:0007669"/>
    <property type="project" value="UniProtKB-SubCell"/>
</dbReference>
<accession>A0A382AX38</accession>
<dbReference type="PANTHER" id="PTHR32282:SF27">
    <property type="entry name" value="PENICILLIN-BINDING PROTEIN 1A"/>
    <property type="match status" value="1"/>
</dbReference>
<dbReference type="SUPFAM" id="SSF53955">
    <property type="entry name" value="Lysozyme-like"/>
    <property type="match status" value="1"/>
</dbReference>